<sequence length="237" mass="25731">MKTAKYALVRTLPVLAGYLVLGLGFGVLLESKGYGAGWAFVMSTLIYAGSMQYMAVDLLAGGASLIAAALMTFTVNARHLFYGISMVERYRDAGPAKPYLIFALTDETYSLVCSGGVPEGVDRKRYFFLVSLFDHLYWIAGSVLGALVGAVLPFDSTGIDFSMTALFLVVMTEQWRENKDHRPALVGLGVSVACLVIFGADEFLIPAMVGIALVLTLLRRRLQPPAQEKEVTADVRD</sequence>
<gene>
    <name evidence="9" type="ORF">H9811_04260</name>
</gene>
<dbReference type="GO" id="GO:0005886">
    <property type="term" value="C:plasma membrane"/>
    <property type="evidence" value="ECO:0007669"/>
    <property type="project" value="UniProtKB-SubCell"/>
</dbReference>
<reference evidence="9" key="2">
    <citation type="submission" date="2021-04" db="EMBL/GenBank/DDBJ databases">
        <authorList>
            <person name="Gilroy R."/>
        </authorList>
    </citation>
    <scope>NUCLEOTIDE SEQUENCE</scope>
    <source>
        <strain evidence="9">ChiSxjej1B13-11774</strain>
    </source>
</reference>
<evidence type="ECO:0000256" key="8">
    <source>
        <dbReference type="SAM" id="Phobius"/>
    </source>
</evidence>
<evidence type="ECO:0000256" key="3">
    <source>
        <dbReference type="ARBA" id="ARBA00022448"/>
    </source>
</evidence>
<keyword evidence="4" id="KW-1003">Cell membrane</keyword>
<evidence type="ECO:0000256" key="6">
    <source>
        <dbReference type="ARBA" id="ARBA00022989"/>
    </source>
</evidence>
<dbReference type="PANTHER" id="PTHR34979:SF1">
    <property type="entry name" value="INNER MEMBRANE PROTEIN YGAZ"/>
    <property type="match status" value="1"/>
</dbReference>
<evidence type="ECO:0000256" key="4">
    <source>
        <dbReference type="ARBA" id="ARBA00022475"/>
    </source>
</evidence>
<dbReference type="EMBL" id="DXBP01000029">
    <property type="protein sequence ID" value="HIZ41761.1"/>
    <property type="molecule type" value="Genomic_DNA"/>
</dbReference>
<comment type="subcellular location">
    <subcellularLocation>
        <location evidence="1">Cell membrane</location>
        <topology evidence="1">Multi-pass membrane protein</topology>
    </subcellularLocation>
</comment>
<evidence type="ECO:0000256" key="2">
    <source>
        <dbReference type="ARBA" id="ARBA00010735"/>
    </source>
</evidence>
<dbReference type="Pfam" id="PF03591">
    <property type="entry name" value="AzlC"/>
    <property type="match status" value="1"/>
</dbReference>
<protein>
    <submittedName>
        <fullName evidence="9">AzlC family ABC transporter permease</fullName>
    </submittedName>
</protein>
<evidence type="ECO:0000313" key="10">
    <source>
        <dbReference type="Proteomes" id="UP000824048"/>
    </source>
</evidence>
<reference evidence="9" key="1">
    <citation type="journal article" date="2021" name="PeerJ">
        <title>Extensive microbial diversity within the chicken gut microbiome revealed by metagenomics and culture.</title>
        <authorList>
            <person name="Gilroy R."/>
            <person name="Ravi A."/>
            <person name="Getino M."/>
            <person name="Pursley I."/>
            <person name="Horton D.L."/>
            <person name="Alikhan N.F."/>
            <person name="Baker D."/>
            <person name="Gharbi K."/>
            <person name="Hall N."/>
            <person name="Watson M."/>
            <person name="Adriaenssens E.M."/>
            <person name="Foster-Nyarko E."/>
            <person name="Jarju S."/>
            <person name="Secka A."/>
            <person name="Antonio M."/>
            <person name="Oren A."/>
            <person name="Chaudhuri R.R."/>
            <person name="La Ragione R."/>
            <person name="Hildebrand F."/>
            <person name="Pallen M.J."/>
        </authorList>
    </citation>
    <scope>NUCLEOTIDE SEQUENCE</scope>
    <source>
        <strain evidence="9">ChiSxjej1B13-11774</strain>
    </source>
</reference>
<organism evidence="9 10">
    <name type="scientific">Candidatus Gemmiger excrementigallinarum</name>
    <dbReference type="NCBI Taxonomy" id="2838609"/>
    <lineage>
        <taxon>Bacteria</taxon>
        <taxon>Bacillati</taxon>
        <taxon>Bacillota</taxon>
        <taxon>Clostridia</taxon>
        <taxon>Eubacteriales</taxon>
        <taxon>Gemmiger</taxon>
    </lineage>
</organism>
<keyword evidence="7 8" id="KW-0472">Membrane</keyword>
<dbReference type="PANTHER" id="PTHR34979">
    <property type="entry name" value="INNER MEMBRANE PROTEIN YGAZ"/>
    <property type="match status" value="1"/>
</dbReference>
<evidence type="ECO:0000313" key="9">
    <source>
        <dbReference type="EMBL" id="HIZ41761.1"/>
    </source>
</evidence>
<name>A0A9D2EQP4_9FIRM</name>
<keyword evidence="5 8" id="KW-0812">Transmembrane</keyword>
<feature type="transmembrane region" description="Helical" evidence="8">
    <location>
        <begin position="185"/>
        <end position="218"/>
    </location>
</feature>
<accession>A0A9D2EQP4</accession>
<dbReference type="Proteomes" id="UP000824048">
    <property type="component" value="Unassembled WGS sequence"/>
</dbReference>
<dbReference type="AlphaFoldDB" id="A0A9D2EQP4"/>
<evidence type="ECO:0000256" key="1">
    <source>
        <dbReference type="ARBA" id="ARBA00004651"/>
    </source>
</evidence>
<dbReference type="InterPro" id="IPR011606">
    <property type="entry name" value="Brnchd-chn_aa_trnsp_permease"/>
</dbReference>
<keyword evidence="3" id="KW-0813">Transport</keyword>
<keyword evidence="6 8" id="KW-1133">Transmembrane helix</keyword>
<proteinExistence type="inferred from homology"/>
<feature type="transmembrane region" description="Helical" evidence="8">
    <location>
        <begin position="135"/>
        <end position="154"/>
    </location>
</feature>
<comment type="similarity">
    <text evidence="2">Belongs to the AzlC family.</text>
</comment>
<feature type="transmembrane region" description="Helical" evidence="8">
    <location>
        <begin position="61"/>
        <end position="81"/>
    </location>
</feature>
<feature type="transmembrane region" description="Helical" evidence="8">
    <location>
        <begin position="6"/>
        <end position="29"/>
    </location>
</feature>
<dbReference type="GO" id="GO:1903785">
    <property type="term" value="P:L-valine transmembrane transport"/>
    <property type="evidence" value="ECO:0007669"/>
    <property type="project" value="TreeGrafter"/>
</dbReference>
<evidence type="ECO:0000256" key="5">
    <source>
        <dbReference type="ARBA" id="ARBA00022692"/>
    </source>
</evidence>
<evidence type="ECO:0000256" key="7">
    <source>
        <dbReference type="ARBA" id="ARBA00023136"/>
    </source>
</evidence>
<comment type="caution">
    <text evidence="9">The sequence shown here is derived from an EMBL/GenBank/DDBJ whole genome shotgun (WGS) entry which is preliminary data.</text>
</comment>